<dbReference type="PROSITE" id="PS50089">
    <property type="entry name" value="ZF_RING_2"/>
    <property type="match status" value="1"/>
</dbReference>
<reference evidence="12 13" key="1">
    <citation type="journal article" date="2017" name="Nature">
        <title>The Apostasia genome and the evolution of orchids.</title>
        <authorList>
            <person name="Zhang G.Q."/>
            <person name="Liu K.W."/>
            <person name="Li Z."/>
            <person name="Lohaus R."/>
            <person name="Hsiao Y.Y."/>
            <person name="Niu S.C."/>
            <person name="Wang J.Y."/>
            <person name="Lin Y.C."/>
            <person name="Xu Q."/>
            <person name="Chen L.J."/>
            <person name="Yoshida K."/>
            <person name="Fujiwara S."/>
            <person name="Wang Z.W."/>
            <person name="Zhang Y.Q."/>
            <person name="Mitsuda N."/>
            <person name="Wang M."/>
            <person name="Liu G.H."/>
            <person name="Pecoraro L."/>
            <person name="Huang H.X."/>
            <person name="Xiao X.J."/>
            <person name="Lin M."/>
            <person name="Wu X.Y."/>
            <person name="Wu W.L."/>
            <person name="Chen Y.Y."/>
            <person name="Chang S.B."/>
            <person name="Sakamoto S."/>
            <person name="Ohme-Takagi M."/>
            <person name="Yagi M."/>
            <person name="Zeng S.J."/>
            <person name="Shen C.Y."/>
            <person name="Yeh C.M."/>
            <person name="Luo Y.B."/>
            <person name="Tsai W.C."/>
            <person name="Van de Peer Y."/>
            <person name="Liu Z.J."/>
        </authorList>
    </citation>
    <scope>NUCLEOTIDE SEQUENCE [LARGE SCALE GENOMIC DNA]</scope>
    <source>
        <strain evidence="13">cv. Shenzhen</strain>
        <tissue evidence="12">Stem</tissue>
    </source>
</reference>
<proteinExistence type="inferred from homology"/>
<keyword evidence="5" id="KW-0862">Zinc</keyword>
<dbReference type="STRING" id="1088818.A0A2I0B170"/>
<keyword evidence="7 10" id="KW-0472">Membrane</keyword>
<accession>A0A2I0B170</accession>
<dbReference type="OrthoDB" id="8062037at2759"/>
<protein>
    <submittedName>
        <fullName evidence="12">RING-H2 finger protein ATL78</fullName>
    </submittedName>
</protein>
<dbReference type="GO" id="GO:0008270">
    <property type="term" value="F:zinc ion binding"/>
    <property type="evidence" value="ECO:0007669"/>
    <property type="project" value="UniProtKB-KW"/>
</dbReference>
<dbReference type="SMART" id="SM00184">
    <property type="entry name" value="RING"/>
    <property type="match status" value="1"/>
</dbReference>
<evidence type="ECO:0000256" key="6">
    <source>
        <dbReference type="ARBA" id="ARBA00022989"/>
    </source>
</evidence>
<keyword evidence="6 10" id="KW-1133">Transmembrane helix</keyword>
<dbReference type="AlphaFoldDB" id="A0A2I0B170"/>
<comment type="similarity">
    <text evidence="8">Belongs to the RING-type zinc finger family. ATL subfamily.</text>
</comment>
<evidence type="ECO:0000259" key="11">
    <source>
        <dbReference type="PROSITE" id="PS50089"/>
    </source>
</evidence>
<dbReference type="InterPro" id="IPR044602">
    <property type="entry name" value="ATL10/ATL72-79-like"/>
</dbReference>
<dbReference type="UniPathway" id="UPA00143"/>
<evidence type="ECO:0000256" key="3">
    <source>
        <dbReference type="ARBA" id="ARBA00022692"/>
    </source>
</evidence>
<evidence type="ECO:0000256" key="4">
    <source>
        <dbReference type="ARBA" id="ARBA00022723"/>
    </source>
</evidence>
<keyword evidence="4" id="KW-0479">Metal-binding</keyword>
<organism evidence="12 13">
    <name type="scientific">Apostasia shenzhenica</name>
    <dbReference type="NCBI Taxonomy" id="1088818"/>
    <lineage>
        <taxon>Eukaryota</taxon>
        <taxon>Viridiplantae</taxon>
        <taxon>Streptophyta</taxon>
        <taxon>Embryophyta</taxon>
        <taxon>Tracheophyta</taxon>
        <taxon>Spermatophyta</taxon>
        <taxon>Magnoliopsida</taxon>
        <taxon>Liliopsida</taxon>
        <taxon>Asparagales</taxon>
        <taxon>Orchidaceae</taxon>
        <taxon>Apostasioideae</taxon>
        <taxon>Apostasia</taxon>
    </lineage>
</organism>
<dbReference type="GO" id="GO:0016567">
    <property type="term" value="P:protein ubiquitination"/>
    <property type="evidence" value="ECO:0007669"/>
    <property type="project" value="UniProtKB-UniPathway"/>
</dbReference>
<dbReference type="GO" id="GO:0016020">
    <property type="term" value="C:membrane"/>
    <property type="evidence" value="ECO:0007669"/>
    <property type="project" value="UniProtKB-SubCell"/>
</dbReference>
<dbReference type="InterPro" id="IPR001841">
    <property type="entry name" value="Znf_RING"/>
</dbReference>
<comment type="subcellular location">
    <subcellularLocation>
        <location evidence="1">Membrane</location>
        <topology evidence="1">Single-pass membrane protein</topology>
    </subcellularLocation>
</comment>
<dbReference type="PANTHER" id="PTHR46905:SF7">
    <property type="entry name" value="RING-H2 FINGER PROTEIN ATL78"/>
    <property type="match status" value="1"/>
</dbReference>
<keyword evidence="2" id="KW-0808">Transferase</keyword>
<dbReference type="Pfam" id="PF13639">
    <property type="entry name" value="zf-RING_2"/>
    <property type="match status" value="1"/>
</dbReference>
<name>A0A2I0B170_9ASPA</name>
<evidence type="ECO:0000256" key="5">
    <source>
        <dbReference type="ARBA" id="ARBA00022833"/>
    </source>
</evidence>
<feature type="domain" description="RING-type" evidence="11">
    <location>
        <begin position="103"/>
        <end position="145"/>
    </location>
</feature>
<evidence type="ECO:0000256" key="8">
    <source>
        <dbReference type="ARBA" id="ARBA00024209"/>
    </source>
</evidence>
<dbReference type="SUPFAM" id="SSF57850">
    <property type="entry name" value="RING/U-box"/>
    <property type="match status" value="1"/>
</dbReference>
<dbReference type="EMBL" id="KZ451929">
    <property type="protein sequence ID" value="PKA61532.1"/>
    <property type="molecule type" value="Genomic_DNA"/>
</dbReference>
<dbReference type="InterPro" id="IPR013083">
    <property type="entry name" value="Znf_RING/FYVE/PHD"/>
</dbReference>
<dbReference type="Gene3D" id="3.30.40.10">
    <property type="entry name" value="Zinc/RING finger domain, C3HC4 (zinc finger)"/>
    <property type="match status" value="1"/>
</dbReference>
<sequence length="183" mass="19381">MALSSRQLLLHSAFAGHPTSADDPSASGGPGFDSNVVTILAVLFCAVIFALGINSVVRCALRSSGQPDPLNLAVAASRRRAIRKLPVELYSVGPDQTGSGSECVICLGEIRPGERVRQLPKCRHVFHVRCVDQWLVVRPSCPVCRQCLFGASHTSSGCAEPESAVRAAVQPLEAEGLATAYML</sequence>
<dbReference type="PANTHER" id="PTHR46905">
    <property type="entry name" value="RING-H2 FINGER PROTEIN ATL78"/>
    <property type="match status" value="1"/>
</dbReference>
<evidence type="ECO:0000256" key="10">
    <source>
        <dbReference type="SAM" id="Phobius"/>
    </source>
</evidence>
<dbReference type="Proteomes" id="UP000236161">
    <property type="component" value="Unassembled WGS sequence"/>
</dbReference>
<evidence type="ECO:0000313" key="13">
    <source>
        <dbReference type="Proteomes" id="UP000236161"/>
    </source>
</evidence>
<evidence type="ECO:0000256" key="2">
    <source>
        <dbReference type="ARBA" id="ARBA00022679"/>
    </source>
</evidence>
<feature type="transmembrane region" description="Helical" evidence="10">
    <location>
        <begin position="37"/>
        <end position="57"/>
    </location>
</feature>
<dbReference type="GO" id="GO:0016740">
    <property type="term" value="F:transferase activity"/>
    <property type="evidence" value="ECO:0007669"/>
    <property type="project" value="UniProtKB-KW"/>
</dbReference>
<keyword evidence="13" id="KW-1185">Reference proteome</keyword>
<keyword evidence="9" id="KW-0863">Zinc-finger</keyword>
<gene>
    <name evidence="12" type="primary">ATL78</name>
    <name evidence="12" type="ORF">AXF42_Ash018820</name>
</gene>
<evidence type="ECO:0000256" key="7">
    <source>
        <dbReference type="ARBA" id="ARBA00023136"/>
    </source>
</evidence>
<evidence type="ECO:0000313" key="12">
    <source>
        <dbReference type="EMBL" id="PKA61532.1"/>
    </source>
</evidence>
<evidence type="ECO:0000256" key="1">
    <source>
        <dbReference type="ARBA" id="ARBA00004167"/>
    </source>
</evidence>
<dbReference type="CDD" id="cd16461">
    <property type="entry name" value="RING-H2_EL5-like"/>
    <property type="match status" value="1"/>
</dbReference>
<keyword evidence="3 10" id="KW-0812">Transmembrane</keyword>
<evidence type="ECO:0000256" key="9">
    <source>
        <dbReference type="PROSITE-ProRule" id="PRU00175"/>
    </source>
</evidence>